<accession>A0AAD3TXV1</accession>
<keyword evidence="2" id="KW-0812">Transmembrane</keyword>
<comment type="caution">
    <text evidence="4">The sequence shown here is derived from an EMBL/GenBank/DDBJ whole genome shotgun (WGS) entry which is preliminary data.</text>
</comment>
<keyword evidence="5" id="KW-1185">Reference proteome</keyword>
<feature type="transmembrane region" description="Helical" evidence="2">
    <location>
        <begin position="49"/>
        <end position="69"/>
    </location>
</feature>
<reference evidence="4" key="2">
    <citation type="submission" date="2023-06" db="EMBL/GenBank/DDBJ databases">
        <authorList>
            <person name="Kobayashi Y."/>
            <person name="Kayamori A."/>
            <person name="Aoki K."/>
            <person name="Shiwa Y."/>
            <person name="Fujita N."/>
            <person name="Sugita T."/>
            <person name="Iwasaki W."/>
            <person name="Tanaka N."/>
            <person name="Takashima M."/>
        </authorList>
    </citation>
    <scope>NUCLEOTIDE SEQUENCE</scope>
    <source>
        <strain evidence="4">HIS016</strain>
    </source>
</reference>
<dbReference type="AlphaFoldDB" id="A0AAD3TXV1"/>
<evidence type="ECO:0000256" key="1">
    <source>
        <dbReference type="SAM" id="MobiDB-lite"/>
    </source>
</evidence>
<feature type="region of interest" description="Disordered" evidence="1">
    <location>
        <begin position="518"/>
        <end position="615"/>
    </location>
</feature>
<organism evidence="4 5">
    <name type="scientific">Cutaneotrichosporon spelunceum</name>
    <dbReference type="NCBI Taxonomy" id="1672016"/>
    <lineage>
        <taxon>Eukaryota</taxon>
        <taxon>Fungi</taxon>
        <taxon>Dikarya</taxon>
        <taxon>Basidiomycota</taxon>
        <taxon>Agaricomycotina</taxon>
        <taxon>Tremellomycetes</taxon>
        <taxon>Trichosporonales</taxon>
        <taxon>Trichosporonaceae</taxon>
        <taxon>Cutaneotrichosporon</taxon>
    </lineage>
</organism>
<gene>
    <name evidence="4" type="ORF">CspeluHIS016_0504390</name>
</gene>
<keyword evidence="2" id="KW-1133">Transmembrane helix</keyword>
<reference evidence="4" key="1">
    <citation type="journal article" date="2023" name="BMC Genomics">
        <title>Chromosome-level genome assemblies of Cutaneotrichosporon spp. (Trichosporonales, Basidiomycota) reveal imbalanced evolution between nucleotide sequences and chromosome synteny.</title>
        <authorList>
            <person name="Kobayashi Y."/>
            <person name="Kayamori A."/>
            <person name="Aoki K."/>
            <person name="Shiwa Y."/>
            <person name="Matsutani M."/>
            <person name="Fujita N."/>
            <person name="Sugita T."/>
            <person name="Iwasaki W."/>
            <person name="Tanaka N."/>
            <person name="Takashima M."/>
        </authorList>
    </citation>
    <scope>NUCLEOTIDE SEQUENCE</scope>
    <source>
        <strain evidence="4">HIS016</strain>
    </source>
</reference>
<evidence type="ECO:0008006" key="6">
    <source>
        <dbReference type="Google" id="ProtNLM"/>
    </source>
</evidence>
<feature type="region of interest" description="Disordered" evidence="1">
    <location>
        <begin position="214"/>
        <end position="238"/>
    </location>
</feature>
<dbReference type="EMBL" id="BTCM01000005">
    <property type="protein sequence ID" value="GMK58407.1"/>
    <property type="molecule type" value="Genomic_DNA"/>
</dbReference>
<dbReference type="Proteomes" id="UP001222932">
    <property type="component" value="Unassembled WGS sequence"/>
</dbReference>
<evidence type="ECO:0000256" key="2">
    <source>
        <dbReference type="SAM" id="Phobius"/>
    </source>
</evidence>
<name>A0AAD3TXV1_9TREE</name>
<proteinExistence type="predicted"/>
<protein>
    <recommendedName>
        <fullName evidence="6">MARVEL domain-containing protein</fullName>
    </recommendedName>
</protein>
<evidence type="ECO:0000313" key="4">
    <source>
        <dbReference type="EMBL" id="GMK58407.1"/>
    </source>
</evidence>
<sequence length="615" mass="66232">MASPVRVQIATYALLLFLLTFLATLLASSLTESAALSLETSNEASSLSLLIVGFAFALTTFAYLLMFLIQRQLHPGSKLVWLATDCVALTLLSIFGFGCAIAFTSRSLLDIGSCVSSTAGSCSLTVGAGALLWISSILLTVVLAYLLITKGVNHPGRNAWVRSLRSLTEREDINAGARTSIPHSNRSSTIIIDGGFSHSESLPFLNANVVARNETPQQSAPQRTRHSPPPPCWRSGSSLPYSHVKSSLPLSYSTTDIPYSENTAAHSQASLPNARSQTPFAQRQLPHLHSYSQSSLPVSSHSHCRRIPVHPLPPLIMDEKRRELSPTHCPSTTSATNLQIQIPPPHDGEESMFLSATSDALSVFADDAGSLRSRRSDFHEYPSMQLPAQLADSLVTGSQWNANNPPHPQYSRRASGPTVASPTPGMPAGKWCGPQPHARSDLHNLYASDQVTNASGQRLQENGATPYFNVRPSSQTQPLFIRTSHAGEEEATLFFNNQPHQPSADEATLFFNNPRAVTPALSQPSEDTTRTTVEFSEQPMPAPLVQDESGLSFNRKPFPQTPTANSDEATLSLSAPMIASPALAAGGRHCRKSPSGGPPRRSVSEDEATLFFSGP</sequence>
<feature type="chain" id="PRO_5042001930" description="MARVEL domain-containing protein" evidence="3">
    <location>
        <begin position="28"/>
        <end position="615"/>
    </location>
</feature>
<feature type="compositionally biased region" description="Polar residues" evidence="1">
    <location>
        <begin position="561"/>
        <end position="573"/>
    </location>
</feature>
<evidence type="ECO:0000313" key="5">
    <source>
        <dbReference type="Proteomes" id="UP001222932"/>
    </source>
</evidence>
<evidence type="ECO:0000256" key="3">
    <source>
        <dbReference type="SAM" id="SignalP"/>
    </source>
</evidence>
<feature type="signal peptide" evidence="3">
    <location>
        <begin position="1"/>
        <end position="27"/>
    </location>
</feature>
<keyword evidence="2" id="KW-0472">Membrane</keyword>
<feature type="compositionally biased region" description="Polar residues" evidence="1">
    <location>
        <begin position="520"/>
        <end position="535"/>
    </location>
</feature>
<feature type="transmembrane region" description="Helical" evidence="2">
    <location>
        <begin position="81"/>
        <end position="104"/>
    </location>
</feature>
<feature type="region of interest" description="Disordered" evidence="1">
    <location>
        <begin position="397"/>
        <end position="424"/>
    </location>
</feature>
<feature type="transmembrane region" description="Helical" evidence="2">
    <location>
        <begin position="124"/>
        <end position="148"/>
    </location>
</feature>
<keyword evidence="3" id="KW-0732">Signal</keyword>